<feature type="transmembrane region" description="Helical" evidence="1">
    <location>
        <begin position="480"/>
        <end position="502"/>
    </location>
</feature>
<dbReference type="Gene3D" id="3.30.70.1440">
    <property type="entry name" value="Multidrug efflux transporter AcrB pore domain"/>
    <property type="match status" value="1"/>
</dbReference>
<dbReference type="RefSeq" id="WP_379665942.1">
    <property type="nucleotide sequence ID" value="NZ_JBHULH010000003.1"/>
</dbReference>
<feature type="transmembrane region" description="Helical" evidence="1">
    <location>
        <begin position="381"/>
        <end position="402"/>
    </location>
</feature>
<dbReference type="EMBL" id="JBHULH010000003">
    <property type="protein sequence ID" value="MFD2567234.1"/>
    <property type="molecule type" value="Genomic_DNA"/>
</dbReference>
<name>A0ABW5LRM8_9FLAO</name>
<feature type="transmembrane region" description="Helical" evidence="1">
    <location>
        <begin position="523"/>
        <end position="540"/>
    </location>
</feature>
<dbReference type="Gene3D" id="3.30.70.1320">
    <property type="entry name" value="Multidrug efflux transporter AcrB pore domain like"/>
    <property type="match status" value="1"/>
</dbReference>
<dbReference type="SUPFAM" id="SSF82866">
    <property type="entry name" value="Multidrug efflux transporter AcrB transmembrane domain"/>
    <property type="match status" value="2"/>
</dbReference>
<feature type="transmembrane region" description="Helical" evidence="1">
    <location>
        <begin position="959"/>
        <end position="979"/>
    </location>
</feature>
<dbReference type="Gene3D" id="3.30.2090.10">
    <property type="entry name" value="Multidrug efflux transporter AcrB TolC docking domain, DN and DC subdomains"/>
    <property type="match status" value="2"/>
</dbReference>
<feature type="transmembrane region" description="Helical" evidence="1">
    <location>
        <begin position="355"/>
        <end position="374"/>
    </location>
</feature>
<dbReference type="Gene3D" id="3.30.70.1430">
    <property type="entry name" value="Multidrug efflux transporter AcrB pore domain"/>
    <property type="match status" value="2"/>
</dbReference>
<dbReference type="Proteomes" id="UP001597508">
    <property type="component" value="Unassembled WGS sequence"/>
</dbReference>
<keyword evidence="1" id="KW-0812">Transmembrane</keyword>
<accession>A0ABW5LRM8</accession>
<feature type="transmembrane region" description="Helical" evidence="1">
    <location>
        <begin position="408"/>
        <end position="431"/>
    </location>
</feature>
<gene>
    <name evidence="2" type="ORF">ACFSRZ_07615</name>
</gene>
<dbReference type="Gene3D" id="1.20.1640.10">
    <property type="entry name" value="Multidrug efflux transporter AcrB transmembrane domain"/>
    <property type="match status" value="2"/>
</dbReference>
<evidence type="ECO:0000256" key="1">
    <source>
        <dbReference type="SAM" id="Phobius"/>
    </source>
</evidence>
<dbReference type="PANTHER" id="PTHR32063:SF0">
    <property type="entry name" value="SWARMING MOTILITY PROTEIN SWRC"/>
    <property type="match status" value="1"/>
</dbReference>
<feature type="transmembrane region" description="Helical" evidence="1">
    <location>
        <begin position="1011"/>
        <end position="1034"/>
    </location>
</feature>
<feature type="transmembrane region" description="Helical" evidence="1">
    <location>
        <begin position="1122"/>
        <end position="1148"/>
    </location>
</feature>
<proteinExistence type="predicted"/>
<evidence type="ECO:0000313" key="2">
    <source>
        <dbReference type="EMBL" id="MFD2567234.1"/>
    </source>
</evidence>
<feature type="transmembrane region" description="Helical" evidence="1">
    <location>
        <begin position="25"/>
        <end position="43"/>
    </location>
</feature>
<dbReference type="PRINTS" id="PR00702">
    <property type="entry name" value="ACRIFLAVINRP"/>
</dbReference>
<dbReference type="SUPFAM" id="SSF82714">
    <property type="entry name" value="Multidrug efflux transporter AcrB TolC docking domain, DN and DC subdomains"/>
    <property type="match status" value="2"/>
</dbReference>
<dbReference type="Pfam" id="PF00873">
    <property type="entry name" value="ACR_tran"/>
    <property type="match status" value="1"/>
</dbReference>
<evidence type="ECO:0000313" key="3">
    <source>
        <dbReference type="Proteomes" id="UP001597508"/>
    </source>
</evidence>
<feature type="transmembrane region" description="Helical" evidence="1">
    <location>
        <begin position="452"/>
        <end position="474"/>
    </location>
</feature>
<dbReference type="SUPFAM" id="SSF82693">
    <property type="entry name" value="Multidrug efflux transporter AcrB pore domain, PN1, PN2, PC1 and PC2 subdomains"/>
    <property type="match status" value="2"/>
</dbReference>
<protein>
    <submittedName>
        <fullName evidence="2">Efflux RND transporter permease subunit</fullName>
    </submittedName>
</protein>
<keyword evidence="1" id="KW-1133">Transmembrane helix</keyword>
<organism evidence="2 3">
    <name type="scientific">Pseudotenacibaculum haliotis</name>
    <dbReference type="NCBI Taxonomy" id="1862138"/>
    <lineage>
        <taxon>Bacteria</taxon>
        <taxon>Pseudomonadati</taxon>
        <taxon>Bacteroidota</taxon>
        <taxon>Flavobacteriia</taxon>
        <taxon>Flavobacteriales</taxon>
        <taxon>Flavobacteriaceae</taxon>
        <taxon>Pseudotenacibaculum</taxon>
    </lineage>
</organism>
<reference evidence="3" key="1">
    <citation type="journal article" date="2019" name="Int. J. Syst. Evol. Microbiol.">
        <title>The Global Catalogue of Microorganisms (GCM) 10K type strain sequencing project: providing services to taxonomists for standard genome sequencing and annotation.</title>
        <authorList>
            <consortium name="The Broad Institute Genomics Platform"/>
            <consortium name="The Broad Institute Genome Sequencing Center for Infectious Disease"/>
            <person name="Wu L."/>
            <person name="Ma J."/>
        </authorList>
    </citation>
    <scope>NUCLEOTIDE SEQUENCE [LARGE SCALE GENOMIC DNA]</scope>
    <source>
        <strain evidence="3">KCTC 52127</strain>
    </source>
</reference>
<keyword evidence="1" id="KW-0472">Membrane</keyword>
<dbReference type="PANTHER" id="PTHR32063">
    <property type="match status" value="1"/>
</dbReference>
<feature type="transmembrane region" description="Helical" evidence="1">
    <location>
        <begin position="546"/>
        <end position="565"/>
    </location>
</feature>
<dbReference type="InterPro" id="IPR001036">
    <property type="entry name" value="Acrflvin-R"/>
</dbReference>
<feature type="transmembrane region" description="Helical" evidence="1">
    <location>
        <begin position="1076"/>
        <end position="1102"/>
    </location>
</feature>
<dbReference type="InterPro" id="IPR027463">
    <property type="entry name" value="AcrB_DN_DC_subdom"/>
</dbReference>
<sequence>MTDQQKKVNKEFGLSSWAINNKTTIYVLMVVIFFLGLSAFLSMPRENFPEIRETKIYISSLYPGNTAEDVEKLITDPLEDKLKTLSGVIDITSTSQEDYSMIIVEFDEKISVGEAKQKVKDEVDSETSSEDWPTFNNAKVDPNIFELSLSEEMPILNINISGDYPVDKLKEFGEYLQDEIEDLQEIKKVDIRGAQDKEVEVAVDIYKMMAAQVNFNDVINSIKNGNTTMSAGNLIASGQRRTIRIIGEIDDPHQLENFVVKSEKGNSIYLKDIAEVFFKDKEKTTYAREYDSIQKGGAPVVMLDVKKRSGQNMVEAAEKIQKIVKETKENVFPANLKVTISNDQSSKTIGQVDDLVNNIIFGVILVVTVLMFFLGFKNALFVGFAIPMSMFMSLMILNAMGYTMNTMILFGLIMGLGMLVDNGIVVVENVYRLMDEEGMSRIEAAKKGIGEIAFPIIISTATTVAAFVPLGLWPGVMGQFMIYFPVTLSVVLGSSLFVAIFFNSVMVSQFMSTEDKNMPLNRIVKLTVIMAIFGIIILIFGGAYRALGTIMVFTAIMLWIYRLGLRPLANGFQNRILPKWERFYEKAITAALKGWRPGLIVISTFVLLFIAFGGFGASVASQRTKVEFFPDNDPNQIIVYIEYPEGTDIEKTNEITKQVEDRVYAVLNSPEYVDNGYNFLVESAVSQVGAGAGNPQTDGGSAAEMPHKGKITATMREFKYRRGAESKELQAKVQEALKDVYPGVSISVEKDAVGPPAGYPISVQLEGKDYDELIVTAQKMRDYINSKNIPGIDELKIDVNKAKPAMLVEVDRKKAGELGVSTGQVGQQLRNAVFGSKAGIYKEDGDDYDIYVRFNKEDKYNTSAIFEQRITFKDQNSGQTKEIPISAIAKKSNNSGFSAIKHDGVKRVVLLYSALAPGGNAAAIVTQIQKEMESYPDLPSTVKVDYTGEIEEQTKQMNFLMGAFFTGLALIFFILIFQFNSVSKPGIIMLAIFLSLIGVFGGIVATGSSFVIMMTMMGIISLAGIVVNNGVVLLDYTQLLIDRKKVEQNVDENDYVDIQTLSAAIIRGGKARLRPVLLTAITTILGLIPLATGLNINFFTLVSEFDAHIYVGGDNVIFWGPLAWTVIYGLLIATFLTLIVVPILFFLITKFKMWLRVKMA</sequence>
<feature type="transmembrane region" description="Helical" evidence="1">
    <location>
        <begin position="599"/>
        <end position="620"/>
    </location>
</feature>
<feature type="transmembrane region" description="Helical" evidence="1">
    <location>
        <begin position="986"/>
        <end position="1005"/>
    </location>
</feature>
<comment type="caution">
    <text evidence="2">The sequence shown here is derived from an EMBL/GenBank/DDBJ whole genome shotgun (WGS) entry which is preliminary data.</text>
</comment>
<keyword evidence="3" id="KW-1185">Reference proteome</keyword>